<dbReference type="Ensembl" id="ENSAOCT00000042463.1">
    <property type="protein sequence ID" value="ENSAOCP00000041177.1"/>
    <property type="gene ID" value="ENSAOCG00000013351.2"/>
</dbReference>
<dbReference type="GeneTree" id="ENSGT00940000155532"/>
<feature type="compositionally biased region" description="Polar residues" evidence="2">
    <location>
        <begin position="993"/>
        <end position="1004"/>
    </location>
</feature>
<feature type="compositionally biased region" description="Basic and acidic residues" evidence="2">
    <location>
        <begin position="1739"/>
        <end position="1752"/>
    </location>
</feature>
<dbReference type="PANTHER" id="PTHR11477:SF13">
    <property type="entry name" value="DEATH-INDUCER OBLITERATOR 1"/>
    <property type="match status" value="1"/>
</dbReference>
<reference evidence="4" key="3">
    <citation type="submission" date="2025-09" db="UniProtKB">
        <authorList>
            <consortium name="Ensembl"/>
        </authorList>
    </citation>
    <scope>IDENTIFICATION</scope>
</reference>
<feature type="compositionally biased region" description="Polar residues" evidence="2">
    <location>
        <begin position="1220"/>
        <end position="1230"/>
    </location>
</feature>
<feature type="compositionally biased region" description="Basic and acidic residues" evidence="2">
    <location>
        <begin position="1862"/>
        <end position="1892"/>
    </location>
</feature>
<feature type="compositionally biased region" description="Basic and acidic residues" evidence="2">
    <location>
        <begin position="2156"/>
        <end position="2166"/>
    </location>
</feature>
<dbReference type="PANTHER" id="PTHR11477">
    <property type="entry name" value="TRANSCRIPTION FACTOR S-II ZINC FINGER DOMAIN-CONTAINING PROTEIN"/>
    <property type="match status" value="1"/>
</dbReference>
<feature type="compositionally biased region" description="Basic and acidic residues" evidence="2">
    <location>
        <begin position="1164"/>
        <end position="1190"/>
    </location>
</feature>
<dbReference type="GO" id="GO:0005634">
    <property type="term" value="C:nucleus"/>
    <property type="evidence" value="ECO:0007669"/>
    <property type="project" value="TreeGrafter"/>
</dbReference>
<feature type="compositionally biased region" description="Basic and acidic residues" evidence="2">
    <location>
        <begin position="2100"/>
        <end position="2148"/>
    </location>
</feature>
<feature type="compositionally biased region" description="Basic and acidic residues" evidence="2">
    <location>
        <begin position="1341"/>
        <end position="1354"/>
    </location>
</feature>
<feature type="region of interest" description="Disordered" evidence="2">
    <location>
        <begin position="415"/>
        <end position="437"/>
    </location>
</feature>
<feature type="domain" description="Spen paralogue and orthologue SPOC C-terminal" evidence="3">
    <location>
        <begin position="15"/>
        <end position="162"/>
    </location>
</feature>
<feature type="compositionally biased region" description="Basic residues" evidence="2">
    <location>
        <begin position="716"/>
        <end position="734"/>
    </location>
</feature>
<feature type="compositionally biased region" description="Polar residues" evidence="2">
    <location>
        <begin position="2008"/>
        <end position="2017"/>
    </location>
</feature>
<sequence length="2421" mass="267670">MHRTSDTPADVQTTQFLAKQDILWKGFLNMLSVAKFVTKAYMVSGPAENLKADLPDTIQIGGRIMPETVWDYVTKLKTSLTKELCVIRFHPATEEEEVAYVSLFSYFSSRRRFGVVANISNSIKDVYLVPLSAKESIPSILQPLEGPGFEKKRPNLLLGLAIVQRAKRPGCLPQETEEKRPRVHMSKDPMWIPKPPVLYGSDKLEIFQPYDPETPANTTPPASPPCPGSPSDSSSSGSVTMPSVLTSVRATPPVSTSATVVATQSTCNSISEKDLTTSSSDKTPLNTILKTLFGNKQSDSTVSSDGNSAKTTLSAKKMPVFNQVSGTMVDPIVQQYGQQSKIKEIEVEENELDRPYDPEEEYDPTLGFKTVAPQTMKKIKADEPTLSGVVEEDVAYDPEDETIFEDIQSGIAVKRPPVPTKTLDPSLGPTEVPSSTPAHTSVQAAVKATLPAGTVVVSAATLSEQQRMLEELNKQIEEQKRQLKEQEEALRQQRETVGMFMAHFSVSDSLMSPPSKSLPLSQLSSLQSGKMQTDSKLSDSTDSTANLTETVENSNMDSQIVKLEDTTAVHNLINDMETVAEQDDTQENIEKCDKYSSAGEIEDSDVAYDPEDESLFNEIQEDVFKGTSINASDSLSRAGHSGGHKGTSPNSYHSRKRRSSPKRRSHRERDHHRSPSRKSQRRSPSHSRRRRDRDRHRRSERDRSRHRVREPSERQGRHRKDHSTRRHSHGRRRSPSSPRKKDSVSLSPKPHRGPFPQVPGKSKHATALDSVEQFVESNTSPSSPVTVKKELDGPQLEFSLVESSEKDFISCLHAKLEPSEPPKFQELQKNSIPHPSLSGSSTQVDKPSQQETLHKNKIENTVPLREIDPPIRDSPQSPDPEPQFVKPNNIEAHDFVKTEEIRDPQEHTSVPLPFGQAENNCLPIGGQATMSNNSCPAVGEPVSNARNLVFRGVDLKVPGDRGQCVIKIENQMLPENPGLRDPQRISQGGGHPNPTTHSDTQSMSVPGIMNPRSDMRETGHRGPQIDSVIHGHLLGRLVPDNGGSGSRDPFSAVYNLNTDSRAPVVADERTQNVSCPEKSLQCLKTQNRSQVENPDGKADVMKIGTKKSFGGPQLEDWLPDIGERGQKDRDESQHSEALRSDVTGGGVRDSSTSFMGSRRVQRQSRHDGSPALEERGSQNKGFQPRERDVPLSRGAGVQEWSFDSNTSIGSEGRLQMGDRSATTGEKQGAQTGVHMRAPGPNLNYKNGEPNMSFIEQEVPQPDVELTRSVDGPDTRESEIMHETGRPDMTGINHKGPSQDVCGIGCTDTRVDRRSSGRASGETGPNRRNAVMQEGNTQSQNLEKRNEQIGPEVRDMPNFTNPDWRGPGPSVVGPDVRGQRNQNEGLGPHMRDPDWKGPGPDVRDNWKPTEPVRVGSFMQDDWRVHQSDRPGPDKESQGSEKRSAGGLGFRQPGLKMRSPIMQDLRQDRRGPGGPDFMGPRPERRGSDMEAPMHDRREHRGPEFKGSEWQGTTMDNQGPSLRVPGGPQFVGPGLENRGVAEEGIGPDRRGTEGPHFRGSGPERKVPSIESQGPDTRGPAGPDFRGPWPARRGPDMIGTGPDRRGQRGPDFREPGSEKRGPKMEIPGTDRRGHGPSFRVLGPESRGSSMEASGPEKRGPVGPEFSDPGPDSGGRADFWGPGSERSGHPREGPGPERRGPATEGPRTDRKGPGGPDFRAPAPESKELPMVGLGPHGRGQGRPHCREGPGPDRRGSDLRGSLVERLGPGTETSGLNRRGPGGPKMGRPVFRHEGPNTEGLGPDMRGAEGSNVRESGPERRPPYMENPQSDRGGPHFRGVGPDATVMRGQWPTMKGPRGFIAPGCESRVPDIEGQGPDRQETADSSFREPGLEGRDVEGPGPDWRVSGDPNFQGPNIEDVRHEGSGDWEGSDPLWESPGLEFPRFDRPCQNFRGSRPMRRNFRGPRPDWDQGCAPEWSGTGTEEQWSDGRGPNMETLGIERGFSEDDWERDHSCSSGPIQQCSDEQDQEHSRQSLCTGWRGRGRRGPGPIQERPNIFPGHEWNGPGCRRPGPIQDNQDMECPGPSRGGHVNKWREPKRGGTGPFFRGERESHNRETESDTQGHPDMENDWRQPDFRGHTRIPNAERPEAYRRGPDSMNSYPNRRELEMEGVNRRGPGGPHVRPPRPGTTNLNPEGLESERRFSDCGELGFERHCVDIENSGPGREFEQDFRRERRGPKMRRLGPDETDMSSNFRHGAVRFPGSDRRGPDRMDPRRFEPSDVRGEDMRDWEPERRGQTDSHERPGPHQDTSFQDTSDPCPVPFSKSVRPGLNRGGRSFPAFDNQQNPQPIRAQRPRGALLPTPTEGRTHFPNHVMNHEVFMKQKQMGHPTAVELGRGRPVRRQRGWVRGQGRGSPPIGVNRGGGEETM</sequence>
<feature type="compositionally biased region" description="Basic and acidic residues" evidence="2">
    <location>
        <begin position="697"/>
        <end position="715"/>
    </location>
</feature>
<name>A0AAQ5XK08_AMPOC</name>
<evidence type="ECO:0000256" key="1">
    <source>
        <dbReference type="SAM" id="Coils"/>
    </source>
</evidence>
<feature type="compositionally biased region" description="Basic and acidic residues" evidence="2">
    <location>
        <begin position="1681"/>
        <end position="1707"/>
    </location>
</feature>
<feature type="region of interest" description="Disordered" evidence="2">
    <location>
        <begin position="2385"/>
        <end position="2421"/>
    </location>
</feature>
<proteinExistence type="predicted"/>
<reference evidence="4" key="2">
    <citation type="submission" date="2025-08" db="UniProtKB">
        <authorList>
            <consortium name="Ensembl"/>
        </authorList>
    </citation>
    <scope>IDENTIFICATION</scope>
</reference>
<feature type="compositionally biased region" description="Basic and acidic residues" evidence="2">
    <location>
        <begin position="2191"/>
        <end position="2210"/>
    </location>
</feature>
<dbReference type="Proteomes" id="UP001501940">
    <property type="component" value="Chromosome 8"/>
</dbReference>
<feature type="compositionally biased region" description="Low complexity" evidence="2">
    <location>
        <begin position="229"/>
        <end position="240"/>
    </location>
</feature>
<evidence type="ECO:0000313" key="4">
    <source>
        <dbReference type="Ensembl" id="ENSAOCP00000041177.1"/>
    </source>
</evidence>
<feature type="compositionally biased region" description="Basic residues" evidence="2">
    <location>
        <begin position="653"/>
        <end position="666"/>
    </location>
</feature>
<feature type="compositionally biased region" description="Basic and acidic residues" evidence="2">
    <location>
        <begin position="1479"/>
        <end position="1504"/>
    </location>
</feature>
<keyword evidence="5" id="KW-1185">Reference proteome</keyword>
<feature type="compositionally biased region" description="Basic and acidic residues" evidence="2">
    <location>
        <begin position="1388"/>
        <end position="1406"/>
    </location>
</feature>
<organism evidence="4 5">
    <name type="scientific">Amphiprion ocellaris</name>
    <name type="common">Clown anemonefish</name>
    <dbReference type="NCBI Taxonomy" id="80972"/>
    <lineage>
        <taxon>Eukaryota</taxon>
        <taxon>Metazoa</taxon>
        <taxon>Chordata</taxon>
        <taxon>Craniata</taxon>
        <taxon>Vertebrata</taxon>
        <taxon>Euteleostomi</taxon>
        <taxon>Actinopterygii</taxon>
        <taxon>Neopterygii</taxon>
        <taxon>Teleostei</taxon>
        <taxon>Neoteleostei</taxon>
        <taxon>Acanthomorphata</taxon>
        <taxon>Ovalentaria</taxon>
        <taxon>Pomacentridae</taxon>
        <taxon>Amphiprion</taxon>
    </lineage>
</organism>
<feature type="compositionally biased region" description="Polar residues" evidence="2">
    <location>
        <begin position="1507"/>
        <end position="1517"/>
    </location>
</feature>
<feature type="region of interest" description="Disordered" evidence="2">
    <location>
        <begin position="974"/>
        <end position="1005"/>
    </location>
</feature>
<feature type="compositionally biased region" description="Basic and acidic residues" evidence="2">
    <location>
        <begin position="1121"/>
        <end position="1139"/>
    </location>
</feature>
<feature type="compositionally biased region" description="Basic and acidic residues" evidence="2">
    <location>
        <begin position="1264"/>
        <end position="1285"/>
    </location>
</feature>
<dbReference type="InterPro" id="IPR012921">
    <property type="entry name" value="SPOC_C"/>
</dbReference>
<evidence type="ECO:0000259" key="3">
    <source>
        <dbReference type="Pfam" id="PF07744"/>
    </source>
</evidence>
<protein>
    <recommendedName>
        <fullName evidence="3">Spen paralogue and orthologue SPOC C-terminal domain-containing protein</fullName>
    </recommendedName>
</protein>
<evidence type="ECO:0000313" key="5">
    <source>
        <dbReference type="Proteomes" id="UP001501940"/>
    </source>
</evidence>
<feature type="compositionally biased region" description="Basic and acidic residues" evidence="2">
    <location>
        <begin position="1419"/>
        <end position="1442"/>
    </location>
</feature>
<feature type="compositionally biased region" description="Basic and acidic residues" evidence="2">
    <location>
        <begin position="2256"/>
        <end position="2299"/>
    </location>
</feature>
<feature type="compositionally biased region" description="Basic and acidic residues" evidence="2">
    <location>
        <begin position="1598"/>
        <end position="1629"/>
    </location>
</feature>
<keyword evidence="1" id="KW-0175">Coiled coil</keyword>
<feature type="compositionally biased region" description="Basic residues" evidence="2">
    <location>
        <begin position="674"/>
        <end position="696"/>
    </location>
</feature>
<feature type="region of interest" description="Disordered" evidence="2">
    <location>
        <begin position="208"/>
        <end position="240"/>
    </location>
</feature>
<feature type="region of interest" description="Disordered" evidence="2">
    <location>
        <begin position="822"/>
        <end position="886"/>
    </location>
</feature>
<dbReference type="GO" id="GO:0006351">
    <property type="term" value="P:DNA-templated transcription"/>
    <property type="evidence" value="ECO:0007669"/>
    <property type="project" value="TreeGrafter"/>
</dbReference>
<feature type="region of interest" description="Disordered" evidence="2">
    <location>
        <begin position="508"/>
        <end position="543"/>
    </location>
</feature>
<reference evidence="4 5" key="1">
    <citation type="submission" date="2022-01" db="EMBL/GenBank/DDBJ databases">
        <title>A chromosome-scale genome assembly of the false clownfish, Amphiprion ocellaris.</title>
        <authorList>
            <person name="Ryu T."/>
        </authorList>
    </citation>
    <scope>NUCLEOTIDE SEQUENCE [LARGE SCALE GENOMIC DNA]</scope>
</reference>
<feature type="compositionally biased region" description="Polar residues" evidence="2">
    <location>
        <begin position="775"/>
        <end position="785"/>
    </location>
</feature>
<feature type="compositionally biased region" description="Basic and acidic residues" evidence="2">
    <location>
        <begin position="1543"/>
        <end position="1564"/>
    </location>
</feature>
<feature type="compositionally biased region" description="Polar residues" evidence="2">
    <location>
        <begin position="827"/>
        <end position="851"/>
    </location>
</feature>
<feature type="region of interest" description="Disordered" evidence="2">
    <location>
        <begin position="627"/>
        <end position="793"/>
    </location>
</feature>
<evidence type="ECO:0000256" key="2">
    <source>
        <dbReference type="SAM" id="MobiDB-lite"/>
    </source>
</evidence>
<accession>A0AAQ5XK08</accession>
<dbReference type="Pfam" id="PF07744">
    <property type="entry name" value="SPOC"/>
    <property type="match status" value="1"/>
</dbReference>
<feature type="region of interest" description="Disordered" evidence="2">
    <location>
        <begin position="1085"/>
        <end position="2350"/>
    </location>
</feature>
<feature type="coiled-coil region" evidence="1">
    <location>
        <begin position="459"/>
        <end position="496"/>
    </location>
</feature>